<keyword evidence="1" id="KW-0694">RNA-binding</keyword>
<evidence type="ECO:0000313" key="4">
    <source>
        <dbReference type="Proteomes" id="UP000235392"/>
    </source>
</evidence>
<dbReference type="Proteomes" id="UP000235392">
    <property type="component" value="Unassembled WGS sequence"/>
</dbReference>
<organism evidence="3 4">
    <name type="scientific">Puccinia coronata f. sp. avenae</name>
    <dbReference type="NCBI Taxonomy" id="200324"/>
    <lineage>
        <taxon>Eukaryota</taxon>
        <taxon>Fungi</taxon>
        <taxon>Dikarya</taxon>
        <taxon>Basidiomycota</taxon>
        <taxon>Pucciniomycotina</taxon>
        <taxon>Pucciniomycetes</taxon>
        <taxon>Pucciniales</taxon>
        <taxon>Pucciniaceae</taxon>
        <taxon>Puccinia</taxon>
    </lineage>
</organism>
<dbReference type="PANTHER" id="PTHR23079">
    <property type="entry name" value="RNA-DEPENDENT RNA POLYMERASE"/>
    <property type="match status" value="1"/>
</dbReference>
<evidence type="ECO:0000256" key="1">
    <source>
        <dbReference type="RuleBase" id="RU363098"/>
    </source>
</evidence>
<dbReference type="EMBL" id="PGCI01001571">
    <property type="protein sequence ID" value="PLW04436.1"/>
    <property type="molecule type" value="Genomic_DNA"/>
</dbReference>
<dbReference type="PANTHER" id="PTHR23079:SF55">
    <property type="entry name" value="RNA-DIRECTED RNA POLYMERASE"/>
    <property type="match status" value="1"/>
</dbReference>
<sequence>MNSAQEGERSSETVILPDHPVFEKQPLPWTHLFELARLFQACKKEQQEKVKLESWVDLAAKTDNPADLRDLLLTDRQDGRVPSIGLGVKEMFKRTEKKELPLLQQLVGCSIHLKPPKDNVFIPRLNPLDLVKPNQLNRTYGADRFINLKISDQLSNDLRSRGKQKDIHKCFEKFIHTPMRIGNRQFFVFLRKENFIWLVSVPKPGWESTKNFINEILDLNLNKEMTAARTSLVLSATRSSIDVDPQDIRRVPDIYSDSLIISRDLLCSVADTLGLSYLPSCIEGLVRNKPFVWRLGVPAEDERYLIQLWDDQIGKASKHVFIKFRVRRYDHFQQRFALTEESIVVLLEKCFAMGARPQGEAEIMTDGAGIISRTAAARVCESLGRKYDTLPSAYQARIGFAKGLWILPPELHTLDLHPWIEIRDSQWKAETAKGHHFHFNVNRISRSVASGTLGKQLLPILAARGVRADTVCAALKEHIDTTMSDLNSNDPLKITECLTRSGALRQGRSGILNRTAGIQHDPSAYRSFRDNIADPYFNSEYNTSWEMTKDNLNGISLTPNQLEEQVVSMLTAGFEPRNRYIVMRLRTIKEERIKTAINFKVPIAQSTFVYVIPDPTGTLKEDEAFLQFSDFRDESMGVKIPNLICPALVSRCPCVSSTDARKVNMVDNKFLRQTYFDVMVCSIQGKPSLLSLLSGGDYDGDQVTVVWNPVLVQEFHNINMENYQRVDVDKLFEPVQLGTVKECLLEAYESNAERFVKLAQSIQIAGLLTPNDTGFFCVKHTMAEYVFGLEDPLTQTLGEVYVKCLDAPKAGLKLKDANVQRLTKEFKDALCNVTLPDGKKITKFTLEKELIPKYLAKNPKFDYGEQKTKPILFQFGGKAHILDKLFKTGHAILKFYQGQLELKDDATHKGRFKDRDEDVPRYFVEKMDESHQTEPDQGGRDIRIGVLRPLKRCILEIAKDWTGAFDNRKNSDERDRIWESRYGPGTAVTDSGKNGRLTSDAQKKYEELSYENALEYVPESEEITLHKIDLKEFQKNIRLFLEGLGPIGYALLKASCISKFTNPESFCPFDLAFREVCYLKAMASQTKKTNNSTLNHFPTKEAMDLMGARPPRGITTTAYLTSVVKAGMIQGRSENEDQNLEPV</sequence>
<proteinExistence type="inferred from homology"/>
<dbReference type="GO" id="GO:0030422">
    <property type="term" value="P:siRNA processing"/>
    <property type="evidence" value="ECO:0007669"/>
    <property type="project" value="TreeGrafter"/>
</dbReference>
<dbReference type="AlphaFoldDB" id="A0A2N5RTW6"/>
<comment type="caution">
    <text evidence="3">The sequence shown here is derived from an EMBL/GenBank/DDBJ whole genome shotgun (WGS) entry which is preliminary data.</text>
</comment>
<dbReference type="GO" id="GO:0031380">
    <property type="term" value="C:nuclear RNA-directed RNA polymerase complex"/>
    <property type="evidence" value="ECO:0007669"/>
    <property type="project" value="TreeGrafter"/>
</dbReference>
<feature type="domain" description="RDRP core" evidence="2">
    <location>
        <begin position="331"/>
        <end position="887"/>
    </location>
</feature>
<protein>
    <recommendedName>
        <fullName evidence="1">RNA-dependent RNA polymerase</fullName>
        <ecNumber evidence="1">2.7.7.48</ecNumber>
    </recommendedName>
</protein>
<gene>
    <name evidence="3" type="ORF">PCASD_25574</name>
</gene>
<name>A0A2N5RTW6_9BASI</name>
<evidence type="ECO:0000259" key="2">
    <source>
        <dbReference type="Pfam" id="PF05183"/>
    </source>
</evidence>
<reference evidence="3 4" key="1">
    <citation type="submission" date="2017-11" db="EMBL/GenBank/DDBJ databases">
        <title>De novo assembly and phasing of dikaryotic genomes from two isolates of Puccinia coronata f. sp. avenae, the causal agent of oat crown rust.</title>
        <authorList>
            <person name="Miller M.E."/>
            <person name="Zhang Y."/>
            <person name="Omidvar V."/>
            <person name="Sperschneider J."/>
            <person name="Schwessinger B."/>
            <person name="Raley C."/>
            <person name="Palmer J.M."/>
            <person name="Garnica D."/>
            <person name="Upadhyaya N."/>
            <person name="Rathjen J."/>
            <person name="Taylor J.M."/>
            <person name="Park R.F."/>
            <person name="Dodds P.N."/>
            <person name="Hirsch C.D."/>
            <person name="Kianian S.F."/>
            <person name="Figueroa M."/>
        </authorList>
    </citation>
    <scope>NUCLEOTIDE SEQUENCE [LARGE SCALE GENOMIC DNA]</scope>
    <source>
        <strain evidence="3">12SD80</strain>
    </source>
</reference>
<dbReference type="GO" id="GO:0003968">
    <property type="term" value="F:RNA-directed RNA polymerase activity"/>
    <property type="evidence" value="ECO:0007669"/>
    <property type="project" value="UniProtKB-KW"/>
</dbReference>
<accession>A0A2N5RTW6</accession>
<dbReference type="InterPro" id="IPR007855">
    <property type="entry name" value="RDRP"/>
</dbReference>
<keyword evidence="1" id="KW-0696">RNA-directed RNA polymerase</keyword>
<dbReference type="EC" id="2.7.7.48" evidence="1"/>
<dbReference type="InterPro" id="IPR057596">
    <property type="entry name" value="RDRP_core"/>
</dbReference>
<keyword evidence="1" id="KW-0548">Nucleotidyltransferase</keyword>
<comment type="similarity">
    <text evidence="1">Belongs to the RdRP family.</text>
</comment>
<comment type="catalytic activity">
    <reaction evidence="1">
        <text>RNA(n) + a ribonucleoside 5'-triphosphate = RNA(n+1) + diphosphate</text>
        <dbReference type="Rhea" id="RHEA:21248"/>
        <dbReference type="Rhea" id="RHEA-COMP:14527"/>
        <dbReference type="Rhea" id="RHEA-COMP:17342"/>
        <dbReference type="ChEBI" id="CHEBI:33019"/>
        <dbReference type="ChEBI" id="CHEBI:61557"/>
        <dbReference type="ChEBI" id="CHEBI:140395"/>
        <dbReference type="EC" id="2.7.7.48"/>
    </reaction>
</comment>
<evidence type="ECO:0000313" key="3">
    <source>
        <dbReference type="EMBL" id="PLW04436.1"/>
    </source>
</evidence>
<dbReference type="Pfam" id="PF05183">
    <property type="entry name" value="RdRP"/>
    <property type="match status" value="1"/>
</dbReference>
<dbReference type="GO" id="GO:0003723">
    <property type="term" value="F:RNA binding"/>
    <property type="evidence" value="ECO:0007669"/>
    <property type="project" value="UniProtKB-KW"/>
</dbReference>
<keyword evidence="1" id="KW-0808">Transferase</keyword>